<dbReference type="Pfam" id="PF02381">
    <property type="entry name" value="MraZ"/>
    <property type="match status" value="2"/>
</dbReference>
<keyword evidence="6 7" id="KW-0804">Transcription</keyword>
<reference evidence="9" key="1">
    <citation type="submission" date="2015-02" db="EMBL/GenBank/DDBJ databases">
        <title>A novel member of the family Ruminococcaceae isolated from human feces.</title>
        <authorList>
            <person name="Shkoporov A.N."/>
            <person name="Chaplin A.V."/>
            <person name="Motuzova O.V."/>
            <person name="Kafarskaia L.I."/>
            <person name="Khokhlova E.V."/>
            <person name="Efimov B.A."/>
        </authorList>
    </citation>
    <scope>NUCLEOTIDE SEQUENCE [LARGE SCALE GENOMIC DNA]</scope>
    <source>
        <strain evidence="9">585-1</strain>
    </source>
</reference>
<evidence type="ECO:0000313" key="14">
    <source>
        <dbReference type="Proteomes" id="UP000032483"/>
    </source>
</evidence>
<gene>
    <name evidence="7 11" type="primary">mraZ</name>
    <name evidence="10" type="ORF">ASJ35_12105</name>
    <name evidence="11" type="ORF">FYJ76_12140</name>
    <name evidence="13" type="ORF">GMD52_12055</name>
    <name evidence="12" type="ORF">GMD59_11725</name>
    <name evidence="9" type="ORF">TQ39_16510</name>
</gene>
<evidence type="ECO:0000256" key="1">
    <source>
        <dbReference type="ARBA" id="ARBA00013860"/>
    </source>
</evidence>
<dbReference type="InterPro" id="IPR020603">
    <property type="entry name" value="MraZ_dom"/>
</dbReference>
<name>A0A0D8IYS4_9FIRM</name>
<evidence type="ECO:0000256" key="6">
    <source>
        <dbReference type="ARBA" id="ARBA00023163"/>
    </source>
</evidence>
<comment type="caution">
    <text evidence="9">The sequence shown here is derived from an EMBL/GenBank/DDBJ whole genome shotgun (WGS) entry which is preliminary data.</text>
</comment>
<dbReference type="InterPro" id="IPR007159">
    <property type="entry name" value="SpoVT-AbrB_dom"/>
</dbReference>
<keyword evidence="3" id="KW-0677">Repeat</keyword>
<evidence type="ECO:0000313" key="9">
    <source>
        <dbReference type="EMBL" id="KJF38688.1"/>
    </source>
</evidence>
<dbReference type="CDD" id="cd16321">
    <property type="entry name" value="MraZ_C"/>
    <property type="match status" value="1"/>
</dbReference>
<evidence type="ECO:0000313" key="15">
    <source>
        <dbReference type="Proteomes" id="UP000053433"/>
    </source>
</evidence>
<keyword evidence="4 7" id="KW-0805">Transcription regulation</keyword>
<accession>A0A0D8IYS4</accession>
<dbReference type="InterPro" id="IPR035642">
    <property type="entry name" value="MraZ_N"/>
</dbReference>
<keyword evidence="14" id="KW-1185">Reference proteome</keyword>
<dbReference type="PANTHER" id="PTHR34701">
    <property type="entry name" value="TRANSCRIPTIONAL REGULATOR MRAZ"/>
    <property type="match status" value="1"/>
</dbReference>
<organism evidence="9 14">
    <name type="scientific">Ruthenibacterium lactatiformans</name>
    <dbReference type="NCBI Taxonomy" id="1550024"/>
    <lineage>
        <taxon>Bacteria</taxon>
        <taxon>Bacillati</taxon>
        <taxon>Bacillota</taxon>
        <taxon>Clostridia</taxon>
        <taxon>Eubacteriales</taxon>
        <taxon>Oscillospiraceae</taxon>
        <taxon>Ruthenibacterium</taxon>
    </lineage>
</organism>
<evidence type="ECO:0000256" key="5">
    <source>
        <dbReference type="ARBA" id="ARBA00023125"/>
    </source>
</evidence>
<reference evidence="17 18" key="3">
    <citation type="journal article" date="2019" name="Nat. Med.">
        <title>A library of human gut bacterial isolates paired with longitudinal multiomics data enables mechanistic microbiome research.</title>
        <authorList>
            <person name="Poyet M."/>
            <person name="Groussin M."/>
            <person name="Gibbons S.M."/>
            <person name="Avila-Pacheco J."/>
            <person name="Jiang X."/>
            <person name="Kearney S.M."/>
            <person name="Perrotta A.R."/>
            <person name="Berdy B."/>
            <person name="Zhao S."/>
            <person name="Lieberman T.D."/>
            <person name="Swanson P.K."/>
            <person name="Smith M."/>
            <person name="Roesemann S."/>
            <person name="Alexander J.E."/>
            <person name="Rich S.A."/>
            <person name="Livny J."/>
            <person name="Vlamakis H."/>
            <person name="Clish C."/>
            <person name="Bullock K."/>
            <person name="Deik A."/>
            <person name="Scott J."/>
            <person name="Pierce K.A."/>
            <person name="Xavier R.J."/>
            <person name="Alm E.J."/>
        </authorList>
    </citation>
    <scope>NUCLEOTIDE SEQUENCE [LARGE SCALE GENOMIC DNA]</scope>
    <source>
        <strain evidence="12 18">BIOML-A4</strain>
        <strain evidence="13 17">BIOML-A7</strain>
    </source>
</reference>
<protein>
    <recommendedName>
        <fullName evidence="1 7">Transcriptional regulator MraZ</fullName>
    </recommendedName>
</protein>
<dbReference type="EMBL" id="LMUA01000016">
    <property type="protein sequence ID" value="KUE75778.1"/>
    <property type="molecule type" value="Genomic_DNA"/>
</dbReference>
<comment type="subunit">
    <text evidence="7">Forms oligomers.</text>
</comment>
<dbReference type="NCBIfam" id="TIGR00242">
    <property type="entry name" value="division/cell wall cluster transcriptional repressor MraZ"/>
    <property type="match status" value="1"/>
</dbReference>
<evidence type="ECO:0000313" key="10">
    <source>
        <dbReference type="EMBL" id="KUE75778.1"/>
    </source>
</evidence>
<dbReference type="Gene3D" id="3.40.1550.20">
    <property type="entry name" value="Transcriptional regulator MraZ domain"/>
    <property type="match status" value="1"/>
</dbReference>
<keyword evidence="5 7" id="KW-0238">DNA-binding</keyword>
<dbReference type="GO" id="GO:0005737">
    <property type="term" value="C:cytoplasm"/>
    <property type="evidence" value="ECO:0007669"/>
    <property type="project" value="UniProtKB-UniRule"/>
</dbReference>
<dbReference type="Proteomes" id="UP000032483">
    <property type="component" value="Unassembled WGS sequence"/>
</dbReference>
<evidence type="ECO:0000256" key="2">
    <source>
        <dbReference type="ARBA" id="ARBA00022490"/>
    </source>
</evidence>
<dbReference type="Proteomes" id="UP000472755">
    <property type="component" value="Unassembled WGS sequence"/>
</dbReference>
<accession>A0A0W7TPM1</accession>
<evidence type="ECO:0000313" key="12">
    <source>
        <dbReference type="EMBL" id="MTS27950.1"/>
    </source>
</evidence>
<evidence type="ECO:0000313" key="17">
    <source>
        <dbReference type="Proteomes" id="UP000449193"/>
    </source>
</evidence>
<feature type="domain" description="SpoVT-AbrB" evidence="8">
    <location>
        <begin position="5"/>
        <end position="47"/>
    </location>
</feature>
<dbReference type="EMBL" id="WMZU01000018">
    <property type="protein sequence ID" value="MTS27950.1"/>
    <property type="molecule type" value="Genomic_DNA"/>
</dbReference>
<dbReference type="EMBL" id="WMZR01000016">
    <property type="protein sequence ID" value="MTS52273.1"/>
    <property type="molecule type" value="Genomic_DNA"/>
</dbReference>
<dbReference type="PANTHER" id="PTHR34701:SF1">
    <property type="entry name" value="TRANSCRIPTIONAL REGULATOR MRAZ"/>
    <property type="match status" value="1"/>
</dbReference>
<dbReference type="AlphaFoldDB" id="A0A0D8IYS4"/>
<dbReference type="InterPro" id="IPR003444">
    <property type="entry name" value="MraZ"/>
</dbReference>
<evidence type="ECO:0000313" key="16">
    <source>
        <dbReference type="Proteomes" id="UP000431913"/>
    </source>
</evidence>
<dbReference type="GO" id="GO:0009295">
    <property type="term" value="C:nucleoid"/>
    <property type="evidence" value="ECO:0007669"/>
    <property type="project" value="UniProtKB-SubCell"/>
</dbReference>
<dbReference type="SUPFAM" id="SSF89447">
    <property type="entry name" value="AbrB/MazE/MraZ-like"/>
    <property type="match status" value="1"/>
</dbReference>
<keyword evidence="2 7" id="KW-0963">Cytoplasm</keyword>
<evidence type="ECO:0000259" key="8">
    <source>
        <dbReference type="PROSITE" id="PS51740"/>
    </source>
</evidence>
<dbReference type="Proteomes" id="UP000449193">
    <property type="component" value="Unassembled WGS sequence"/>
</dbReference>
<dbReference type="Proteomes" id="UP000053433">
    <property type="component" value="Unassembled WGS sequence"/>
</dbReference>
<evidence type="ECO:0000313" key="11">
    <source>
        <dbReference type="EMBL" id="MST92668.1"/>
    </source>
</evidence>
<dbReference type="InterPro" id="IPR035644">
    <property type="entry name" value="MraZ_C"/>
</dbReference>
<sequence length="139" mass="15927">MLIGEYSYAIDDKGRLNFPPKFREAMGGTFIVTRWLDDCLVAFPEDEWERISALLSEKSMVKSRDVQRFLYATAVEASPDKQGRILLPANLRQHAKLEKDVTVIGVGRHAEIWNTQAWQQMNERLRSGPIAAAMEELEF</sequence>
<reference evidence="11 16" key="4">
    <citation type="submission" date="2019-08" db="EMBL/GenBank/DDBJ databases">
        <title>In-depth cultivation of the pig gut microbiome towards novel bacterial diversity and tailored functional studies.</title>
        <authorList>
            <person name="Wylensek D."/>
            <person name="Hitch T.C.A."/>
            <person name="Clavel T."/>
        </authorList>
    </citation>
    <scope>NUCLEOTIDE SEQUENCE [LARGE SCALE GENOMIC DNA]</scope>
    <source>
        <strain evidence="11 16">WCA3-601-WT-6J</strain>
    </source>
</reference>
<evidence type="ECO:0000313" key="13">
    <source>
        <dbReference type="EMBL" id="MTS52273.1"/>
    </source>
</evidence>
<dbReference type="GO" id="GO:0000976">
    <property type="term" value="F:transcription cis-regulatory region binding"/>
    <property type="evidence" value="ECO:0007669"/>
    <property type="project" value="TreeGrafter"/>
</dbReference>
<comment type="subcellular location">
    <subcellularLocation>
        <location evidence="7">Cytoplasm</location>
        <location evidence="7">Nucleoid</location>
    </subcellularLocation>
</comment>
<reference evidence="10 15" key="2">
    <citation type="submission" date="2015-10" db="EMBL/GenBank/DDBJ databases">
        <title>A novel member of the family Ruminococcaceae isolated from human faeces.</title>
        <authorList>
            <person name="Shkoporov A.N."/>
            <person name="Chaplin A.V."/>
            <person name="Motuzova O.V."/>
            <person name="Kafarskaia L.I."/>
            <person name="Efimov B.A."/>
        </authorList>
    </citation>
    <scope>NUCLEOTIDE SEQUENCE [LARGE SCALE GENOMIC DNA]</scope>
    <source>
        <strain evidence="10 15">668</strain>
    </source>
</reference>
<feature type="domain" description="SpoVT-AbrB" evidence="8">
    <location>
        <begin position="74"/>
        <end position="117"/>
    </location>
</feature>
<dbReference type="HAMAP" id="MF_01008">
    <property type="entry name" value="MraZ"/>
    <property type="match status" value="1"/>
</dbReference>
<dbReference type="CDD" id="cd16320">
    <property type="entry name" value="MraZ_N"/>
    <property type="match status" value="1"/>
</dbReference>
<dbReference type="Proteomes" id="UP000431913">
    <property type="component" value="Unassembled WGS sequence"/>
</dbReference>
<evidence type="ECO:0000313" key="18">
    <source>
        <dbReference type="Proteomes" id="UP000472755"/>
    </source>
</evidence>
<dbReference type="PATRIC" id="fig|1550024.3.peg.3765"/>
<evidence type="ECO:0000256" key="7">
    <source>
        <dbReference type="HAMAP-Rule" id="MF_01008"/>
    </source>
</evidence>
<evidence type="ECO:0000256" key="4">
    <source>
        <dbReference type="ARBA" id="ARBA00023015"/>
    </source>
</evidence>
<dbReference type="EMBL" id="VUNJ01000013">
    <property type="protein sequence ID" value="MST92668.1"/>
    <property type="molecule type" value="Genomic_DNA"/>
</dbReference>
<dbReference type="InterPro" id="IPR037914">
    <property type="entry name" value="SpoVT-AbrB_sf"/>
</dbReference>
<dbReference type="EMBL" id="JXXK01000033">
    <property type="protein sequence ID" value="KJF38688.1"/>
    <property type="molecule type" value="Genomic_DNA"/>
</dbReference>
<dbReference type="GO" id="GO:0003700">
    <property type="term" value="F:DNA-binding transcription factor activity"/>
    <property type="evidence" value="ECO:0007669"/>
    <property type="project" value="UniProtKB-UniRule"/>
</dbReference>
<dbReference type="GO" id="GO:2000143">
    <property type="term" value="P:negative regulation of DNA-templated transcription initiation"/>
    <property type="evidence" value="ECO:0007669"/>
    <property type="project" value="TreeGrafter"/>
</dbReference>
<dbReference type="InterPro" id="IPR038619">
    <property type="entry name" value="MraZ_sf"/>
</dbReference>
<evidence type="ECO:0000256" key="3">
    <source>
        <dbReference type="ARBA" id="ARBA00022737"/>
    </source>
</evidence>
<proteinExistence type="inferred from homology"/>
<dbReference type="RefSeq" id="WP_009324333.1">
    <property type="nucleotide sequence ID" value="NZ_CAOJUJ010000037.1"/>
</dbReference>
<comment type="similarity">
    <text evidence="7">Belongs to the MraZ family.</text>
</comment>
<dbReference type="PROSITE" id="PS51740">
    <property type="entry name" value="SPOVT_ABRB"/>
    <property type="match status" value="2"/>
</dbReference>